<dbReference type="NCBIfam" id="NF001273">
    <property type="entry name" value="PRK00230.1"/>
    <property type="match status" value="1"/>
</dbReference>
<keyword evidence="6 11" id="KW-0665">Pyrimidine biosynthesis</keyword>
<feature type="binding site" evidence="10">
    <location>
        <position position="13"/>
    </location>
    <ligand>
        <name>substrate</name>
    </ligand>
</feature>
<reference evidence="14" key="1">
    <citation type="submission" date="2012-09" db="EMBL/GenBank/DDBJ databases">
        <title>Metagenomic Characterization of a Microbial Community in Wastewater Detects High Levels of Antibiotic Resistance.</title>
        <authorList>
            <person name="Abrams M."/>
            <person name="Caldwell A."/>
            <person name="Vandaei E."/>
            <person name="Lee W."/>
            <person name="Perrott J."/>
            <person name="Khan S.Y."/>
            <person name="Ta J."/>
            <person name="Romero D."/>
            <person name="Nguyen V."/>
            <person name="Pourmand N."/>
            <person name="Ouverney C.C."/>
        </authorList>
    </citation>
    <scope>NUCLEOTIDE SEQUENCE</scope>
</reference>
<dbReference type="GO" id="GO:0006207">
    <property type="term" value="P:'de novo' pyrimidine nucleobase biosynthetic process"/>
    <property type="evidence" value="ECO:0007669"/>
    <property type="project" value="InterPro"/>
</dbReference>
<dbReference type="CDD" id="cd04725">
    <property type="entry name" value="OMP_decarboxylase_like"/>
    <property type="match status" value="1"/>
</dbReference>
<accession>L7VXA1</accession>
<keyword evidence="7 11" id="KW-0456">Lyase</keyword>
<evidence type="ECO:0000256" key="12">
    <source>
        <dbReference type="SAM" id="MobiDB-lite"/>
    </source>
</evidence>
<evidence type="ECO:0000256" key="2">
    <source>
        <dbReference type="ARBA" id="ARBA00004861"/>
    </source>
</evidence>
<feature type="active site" description="For OMPdecase activity" evidence="9">
    <location>
        <position position="64"/>
    </location>
</feature>
<evidence type="ECO:0000256" key="10">
    <source>
        <dbReference type="PIRSR" id="PIRSR614732-2"/>
    </source>
</evidence>
<dbReference type="InterPro" id="IPR001754">
    <property type="entry name" value="OMPdeCOase_dom"/>
</dbReference>
<evidence type="ECO:0000256" key="7">
    <source>
        <dbReference type="ARBA" id="ARBA00023239"/>
    </source>
</evidence>
<dbReference type="NCBIfam" id="TIGR01740">
    <property type="entry name" value="pyrF"/>
    <property type="match status" value="1"/>
</dbReference>
<feature type="binding site" evidence="10">
    <location>
        <position position="119"/>
    </location>
    <ligand>
        <name>substrate</name>
    </ligand>
</feature>
<dbReference type="InterPro" id="IPR013785">
    <property type="entry name" value="Aldolase_TIM"/>
</dbReference>
<comment type="function">
    <text evidence="1">Catalyzes the decarboxylation of orotidine 5'-monophosphate (OMP) to uridine 5'-monophosphate (UMP).</text>
</comment>
<dbReference type="GO" id="GO:0044205">
    <property type="term" value="P:'de novo' UMP biosynthetic process"/>
    <property type="evidence" value="ECO:0007669"/>
    <property type="project" value="UniProtKB-UniPathway"/>
</dbReference>
<dbReference type="Gene3D" id="3.20.20.70">
    <property type="entry name" value="Aldolase class I"/>
    <property type="match status" value="1"/>
</dbReference>
<feature type="active site" description="For OMPdecase activity" evidence="9">
    <location>
        <position position="62"/>
    </location>
</feature>
<dbReference type="UniPathway" id="UPA00070">
    <property type="reaction ID" value="UER00120"/>
</dbReference>
<evidence type="ECO:0000256" key="5">
    <source>
        <dbReference type="ARBA" id="ARBA00022793"/>
    </source>
</evidence>
<protein>
    <recommendedName>
        <fullName evidence="4 11">Orotidine 5'-phosphate decarboxylase</fullName>
        <ecNumber evidence="3 11">4.1.1.23</ecNumber>
    </recommendedName>
</protein>
<evidence type="ECO:0000259" key="13">
    <source>
        <dbReference type="SMART" id="SM00934"/>
    </source>
</evidence>
<keyword evidence="5 11" id="KW-0210">Decarboxylase</keyword>
<feature type="binding site" evidence="10">
    <location>
        <position position="211"/>
    </location>
    <ligand>
        <name>substrate</name>
    </ligand>
</feature>
<dbReference type="EC" id="4.1.1.23" evidence="3 11"/>
<dbReference type="InterPro" id="IPR014732">
    <property type="entry name" value="OMPdecase"/>
</dbReference>
<comment type="pathway">
    <text evidence="2 11">Pyrimidine metabolism; UMP biosynthesis via de novo pathway; UMP from orotate: step 2/2.</text>
</comment>
<evidence type="ECO:0000256" key="11">
    <source>
        <dbReference type="RuleBase" id="RU000512"/>
    </source>
</evidence>
<dbReference type="GO" id="GO:0005829">
    <property type="term" value="C:cytosol"/>
    <property type="evidence" value="ECO:0007669"/>
    <property type="project" value="TreeGrafter"/>
</dbReference>
<dbReference type="Pfam" id="PF00215">
    <property type="entry name" value="OMPdecase"/>
    <property type="match status" value="1"/>
</dbReference>
<feature type="binding site" evidence="10">
    <location>
        <position position="210"/>
    </location>
    <ligand>
        <name>substrate</name>
    </ligand>
</feature>
<dbReference type="PANTHER" id="PTHR32119">
    <property type="entry name" value="OROTIDINE 5'-PHOSPHATE DECARBOXYLASE"/>
    <property type="match status" value="1"/>
</dbReference>
<dbReference type="PROSITE" id="PS00156">
    <property type="entry name" value="OMPDECASE"/>
    <property type="match status" value="1"/>
</dbReference>
<dbReference type="InterPro" id="IPR018089">
    <property type="entry name" value="OMPdecase_AS"/>
</dbReference>
<feature type="binding site" evidence="10">
    <location>
        <position position="169"/>
    </location>
    <ligand>
        <name>substrate</name>
    </ligand>
</feature>
<evidence type="ECO:0000256" key="9">
    <source>
        <dbReference type="PIRSR" id="PIRSR614732-1"/>
    </source>
</evidence>
<dbReference type="InterPro" id="IPR011060">
    <property type="entry name" value="RibuloseP-bd_barrel"/>
</dbReference>
<feature type="active site" description="For OMPdecase activity" evidence="9">
    <location>
        <position position="67"/>
    </location>
</feature>
<organism evidence="14">
    <name type="scientific">uncultured bacterium A1Q1_fos_300</name>
    <dbReference type="NCBI Taxonomy" id="1256571"/>
    <lineage>
        <taxon>Bacteria</taxon>
        <taxon>environmental samples</taxon>
    </lineage>
</organism>
<evidence type="ECO:0000256" key="1">
    <source>
        <dbReference type="ARBA" id="ARBA00002356"/>
    </source>
</evidence>
<evidence type="ECO:0000256" key="3">
    <source>
        <dbReference type="ARBA" id="ARBA00012321"/>
    </source>
</evidence>
<dbReference type="SMART" id="SM00934">
    <property type="entry name" value="OMPdecase"/>
    <property type="match status" value="1"/>
</dbReference>
<name>L7VXA1_9BACT</name>
<comment type="catalytic activity">
    <reaction evidence="8 11">
        <text>orotidine 5'-phosphate + H(+) = UMP + CO2</text>
        <dbReference type="Rhea" id="RHEA:11596"/>
        <dbReference type="ChEBI" id="CHEBI:15378"/>
        <dbReference type="ChEBI" id="CHEBI:16526"/>
        <dbReference type="ChEBI" id="CHEBI:57538"/>
        <dbReference type="ChEBI" id="CHEBI:57865"/>
        <dbReference type="EC" id="4.1.1.23"/>
    </reaction>
</comment>
<feature type="domain" description="Orotidine 5'-phosphate decarboxylase" evidence="13">
    <location>
        <begin position="7"/>
        <end position="226"/>
    </location>
</feature>
<evidence type="ECO:0000256" key="8">
    <source>
        <dbReference type="ARBA" id="ARBA00049157"/>
    </source>
</evidence>
<sequence length="235" mass="24474">MQKTTEKLIVALDYSSQAEALQLVDALGDSVEFYKVGMQLYFAAGNGVIGELKQRNKKIFLDLKINDIPETVAKAVGSLVGLGVQYLTLFTNEAQIRAAAEVVAHHGSGLKLLNVTVLTSQASTFAEVDARAKMSLAAGAHGLICSGLEAAELRRVHGTEAILVTPGIRPGSGEKANAHGAVSSPRADDQVRIVTPGDAIRAGATNLVVGRPITQATNPRVVAQAILAEIEGAAG</sequence>
<feature type="region of interest" description="Disordered" evidence="12">
    <location>
        <begin position="167"/>
        <end position="187"/>
    </location>
</feature>
<feature type="binding site" evidence="10">
    <location>
        <position position="35"/>
    </location>
    <ligand>
        <name>substrate</name>
    </ligand>
</feature>
<comment type="similarity">
    <text evidence="11">Belongs to the OMP decarboxylase family.</text>
</comment>
<dbReference type="PANTHER" id="PTHR32119:SF2">
    <property type="entry name" value="OROTIDINE 5'-PHOSPHATE DECARBOXYLASE"/>
    <property type="match status" value="1"/>
</dbReference>
<proteinExistence type="inferred from homology"/>
<evidence type="ECO:0000313" key="14">
    <source>
        <dbReference type="EMBL" id="AGC71703.1"/>
    </source>
</evidence>
<evidence type="ECO:0000256" key="6">
    <source>
        <dbReference type="ARBA" id="ARBA00022975"/>
    </source>
</evidence>
<feature type="binding site" evidence="10">
    <location>
        <position position="190"/>
    </location>
    <ligand>
        <name>substrate</name>
    </ligand>
</feature>
<dbReference type="SUPFAM" id="SSF51366">
    <property type="entry name" value="Ribulose-phoshate binding barrel"/>
    <property type="match status" value="1"/>
</dbReference>
<dbReference type="GO" id="GO:0004590">
    <property type="term" value="F:orotidine-5'-phosphate decarboxylase activity"/>
    <property type="evidence" value="ECO:0007669"/>
    <property type="project" value="UniProtKB-EC"/>
</dbReference>
<evidence type="ECO:0000256" key="4">
    <source>
        <dbReference type="ARBA" id="ARBA00021923"/>
    </source>
</evidence>
<dbReference type="AlphaFoldDB" id="L7VXA1"/>
<dbReference type="EMBL" id="JX649880">
    <property type="protein sequence ID" value="AGC71703.1"/>
    <property type="molecule type" value="Genomic_DNA"/>
</dbReference>